<dbReference type="InterPro" id="IPR025062">
    <property type="entry name" value="DUF4003"/>
</dbReference>
<organism evidence="1 2">
    <name type="scientific">Viridibacillus arvi</name>
    <dbReference type="NCBI Taxonomy" id="263475"/>
    <lineage>
        <taxon>Bacteria</taxon>
        <taxon>Bacillati</taxon>
        <taxon>Bacillota</taxon>
        <taxon>Bacilli</taxon>
        <taxon>Bacillales</taxon>
        <taxon>Caryophanaceae</taxon>
        <taxon>Viridibacillus</taxon>
    </lineage>
</organism>
<protein>
    <recommendedName>
        <fullName evidence="3">DUF4003 domain-containing protein</fullName>
    </recommendedName>
</protein>
<gene>
    <name evidence="1" type="ORF">AMD00_18405</name>
</gene>
<name>A0A0M0LBN2_9BACL</name>
<reference evidence="2" key="1">
    <citation type="submission" date="2015-08" db="EMBL/GenBank/DDBJ databases">
        <title>Fjat-10028 dsm 16317.</title>
        <authorList>
            <person name="Liu B."/>
            <person name="Wang J."/>
            <person name="Zhu Y."/>
            <person name="Liu G."/>
            <person name="Chen Q."/>
            <person name="Chen Z."/>
            <person name="Lan J."/>
            <person name="Che J."/>
            <person name="Ge C."/>
            <person name="Shi H."/>
            <person name="Pan Z."/>
            <person name="Liu X."/>
        </authorList>
    </citation>
    <scope>NUCLEOTIDE SEQUENCE [LARGE SCALE GENOMIC DNA]</scope>
    <source>
        <strain evidence="2">DSM 16317</strain>
    </source>
</reference>
<dbReference type="EMBL" id="LILB01000007">
    <property type="protein sequence ID" value="KOO48475.1"/>
    <property type="molecule type" value="Genomic_DNA"/>
</dbReference>
<dbReference type="Pfam" id="PF13170">
    <property type="entry name" value="DUF4003"/>
    <property type="match status" value="1"/>
</dbReference>
<dbReference type="Proteomes" id="UP000036867">
    <property type="component" value="Unassembled WGS sequence"/>
</dbReference>
<dbReference type="AlphaFoldDB" id="A0A0M0LBN2"/>
<evidence type="ECO:0000313" key="1">
    <source>
        <dbReference type="EMBL" id="KOO48475.1"/>
    </source>
</evidence>
<comment type="caution">
    <text evidence="1">The sequence shown here is derived from an EMBL/GenBank/DDBJ whole genome shotgun (WGS) entry which is preliminary data.</text>
</comment>
<proteinExistence type="predicted"/>
<accession>A0A0M0LBN2</accession>
<dbReference type="STRING" id="263475.AMD00_18405"/>
<evidence type="ECO:0008006" key="3">
    <source>
        <dbReference type="Google" id="ProtNLM"/>
    </source>
</evidence>
<dbReference type="PATRIC" id="fig|263475.3.peg.2522"/>
<keyword evidence="2" id="KW-1185">Reference proteome</keyword>
<evidence type="ECO:0000313" key="2">
    <source>
        <dbReference type="Proteomes" id="UP000036867"/>
    </source>
</evidence>
<sequence>MVAFLDSTDEMPSTAVGLLIAREETLKQAGFKRSMYSYLAALFINSDVIPEEEQANKGKELYDAIRKHHPFLTSHEDIPFAVLLSKQEGDIQERATTMNDYFKDLKGNGFYSSDELQWTSQIMTITNAGYNRKLIENVLNVRDYFKKAGIKVKRPHYMVIGLLGAIGAKDELLQKIVSVYYELEQMKLFKWGYKEMILPIAVQLETKHLIETQTGTTMTVLTSIESILQAQQAAMISTAVIVSASTAANSNGSN</sequence>